<name>A0A8J8B5Q2_9EURY</name>
<keyword evidence="1" id="KW-0732">Signal</keyword>
<evidence type="ECO:0000313" key="7">
    <source>
        <dbReference type="Proteomes" id="UP000730161"/>
    </source>
</evidence>
<evidence type="ECO:0000256" key="3">
    <source>
        <dbReference type="SAM" id="Phobius"/>
    </source>
</evidence>
<feature type="domain" description="DUF3821" evidence="4">
    <location>
        <begin position="31"/>
        <end position="231"/>
    </location>
</feature>
<keyword evidence="3" id="KW-0472">Membrane</keyword>
<reference evidence="6" key="1">
    <citation type="submission" date="2014-12" db="EMBL/GenBank/DDBJ databases">
        <authorList>
            <person name="Huang H.-H."/>
            <person name="Chen S.-C."/>
            <person name="Lai M.-C."/>
        </authorList>
    </citation>
    <scope>NUCLEOTIDE SEQUENCE</scope>
    <source>
        <strain evidence="6">K1F9705b</strain>
    </source>
</reference>
<dbReference type="AlphaFoldDB" id="A0A8J8B5Q2"/>
<dbReference type="NCBIfam" id="TIGR04126">
    <property type="entry name" value="PGF_CTERM"/>
    <property type="match status" value="1"/>
</dbReference>
<evidence type="ECO:0000259" key="4">
    <source>
        <dbReference type="Pfam" id="PF12863"/>
    </source>
</evidence>
<dbReference type="GO" id="GO:0030115">
    <property type="term" value="C:S-layer"/>
    <property type="evidence" value="ECO:0007669"/>
    <property type="project" value="UniProtKB-SubCell"/>
</dbReference>
<sequence length="827" mass="86391">MTKRLTIAVISLLALAMIAILPAAAITVVPAGETVFRGEEGIDISAGIPVAGTLAWYAPGSTPGTDAPSRTVSVANPLNFYVDPSMEEGSWYTMPVAVGANAAILVADPAIDVQLRRGTTSVNDATVIRGDLLNFRITSNLDAFANRGAPSAAPTRIRVTDPNGNVYTSLVGDVAGVATTFDLTATGGNTDVNTNPFAVAAGATVWDTAAAPYSRGTYTYKVDCNANGMNDNYDVTGKTVSKTYSVTIADDDLIITSNKDTVVRNTDFAITIEARPSTDYVLWVKGTSSLAAADVPAIKAGQQGVALDAGVGSAGRNAGLYTFAAAQTVGADVPGGLAVGSQFYAMVSTASSGKRTVGFSTDQNTKDQSFTIRTDRYVAPGPSGDYDEVKVRVEKGDVTITASGDRSYYIGEEVTFSGVNTDSSNVYLFITGPNLANNGARLTDPSLAVIDTNAATFVERTVRGDDTWEYKWDTSGAPLDAGTYTIYAVADPRDRNNLANVKYATVSVVVRKGFVSATASQAAVAKGDSLYVRGNAEGNPSPGVAIWVLGRNFYARATQTVEDDASFEYELTGAATQGMASGQYFVVVQHPMGNNRFDVVETVVGGTTFANMLGIVPAVGIASTDYFPVLGPGRLQGSDAAEALIQLMNNPNVDDTYTKLTFLVEEPWIRIDSIADKFVGSTFTISGTTNLGVDNDLLVEVTSSAFQPTDKTVSAEFSGASGTVKVVQGDAGYNTWSFEVDATGFTPDEYIVTVESIEADASSTTTFNVLEGAPVTQPPVTTPPVTTPPVTTPPATQPPEAPETPGFGALIAIAGLGAVAFLVLRRN</sequence>
<evidence type="ECO:0000259" key="5">
    <source>
        <dbReference type="Pfam" id="PF18204"/>
    </source>
</evidence>
<keyword evidence="3" id="KW-1133">Transmembrane helix</keyword>
<dbReference type="GO" id="GO:0005886">
    <property type="term" value="C:plasma membrane"/>
    <property type="evidence" value="ECO:0007669"/>
    <property type="project" value="UniProtKB-SubCell"/>
</dbReference>
<evidence type="ECO:0008006" key="8">
    <source>
        <dbReference type="Google" id="ProtNLM"/>
    </source>
</evidence>
<keyword evidence="3" id="KW-0812">Transmembrane</keyword>
<dbReference type="InterPro" id="IPR024277">
    <property type="entry name" value="DUF3821"/>
</dbReference>
<keyword evidence="7" id="KW-1185">Reference proteome</keyword>
<evidence type="ECO:0000256" key="2">
    <source>
        <dbReference type="SAM" id="MobiDB-lite"/>
    </source>
</evidence>
<evidence type="ECO:0000256" key="1">
    <source>
        <dbReference type="ARBA" id="ARBA00022729"/>
    </source>
</evidence>
<dbReference type="InterPro" id="IPR026371">
    <property type="entry name" value="PGF_CTERM"/>
</dbReference>
<feature type="domain" description="PGF-CTERM archaeal protein-sorting signal" evidence="5">
    <location>
        <begin position="804"/>
        <end position="826"/>
    </location>
</feature>
<feature type="region of interest" description="Disordered" evidence="2">
    <location>
        <begin position="773"/>
        <end position="804"/>
    </location>
</feature>
<dbReference type="Proteomes" id="UP000730161">
    <property type="component" value="Unassembled WGS sequence"/>
</dbReference>
<evidence type="ECO:0000313" key="6">
    <source>
        <dbReference type="EMBL" id="MBR1369294.1"/>
    </source>
</evidence>
<protein>
    <recommendedName>
        <fullName evidence="8">DUF3821 domain-containing protein</fullName>
    </recommendedName>
</protein>
<dbReference type="EMBL" id="JWHL01000011">
    <property type="protein sequence ID" value="MBR1369294.1"/>
    <property type="molecule type" value="Genomic_DNA"/>
</dbReference>
<proteinExistence type="predicted"/>
<feature type="transmembrane region" description="Helical" evidence="3">
    <location>
        <begin position="806"/>
        <end position="824"/>
    </location>
</feature>
<dbReference type="Pfam" id="PF18204">
    <property type="entry name" value="PGF-CTERM"/>
    <property type="match status" value="1"/>
</dbReference>
<feature type="compositionally biased region" description="Pro residues" evidence="2">
    <location>
        <begin position="776"/>
        <end position="802"/>
    </location>
</feature>
<dbReference type="Pfam" id="PF12863">
    <property type="entry name" value="DUF3821"/>
    <property type="match status" value="1"/>
</dbReference>
<dbReference type="RefSeq" id="WP_246496039.1">
    <property type="nucleotide sequence ID" value="NZ_JWHL01000011.1"/>
</dbReference>
<organism evidence="6 7">
    <name type="scientific">Methanocalculus chunghsingensis</name>
    <dbReference type="NCBI Taxonomy" id="156457"/>
    <lineage>
        <taxon>Archaea</taxon>
        <taxon>Methanobacteriati</taxon>
        <taxon>Methanobacteriota</taxon>
        <taxon>Stenosarchaea group</taxon>
        <taxon>Methanomicrobia</taxon>
        <taxon>Methanomicrobiales</taxon>
        <taxon>Methanocalculaceae</taxon>
        <taxon>Methanocalculus</taxon>
    </lineage>
</organism>
<comment type="caution">
    <text evidence="6">The sequence shown here is derived from an EMBL/GenBank/DDBJ whole genome shotgun (WGS) entry which is preliminary data.</text>
</comment>
<gene>
    <name evidence="6" type="ORF">RJ53_07230</name>
</gene>
<dbReference type="NCBIfam" id="NF041431">
    <property type="entry name" value="S_layer_MEMAR"/>
    <property type="match status" value="1"/>
</dbReference>
<accession>A0A8J8B5Q2</accession>